<feature type="compositionally biased region" description="Basic and acidic residues" evidence="1">
    <location>
        <begin position="479"/>
        <end position="488"/>
    </location>
</feature>
<name>A0ABS8S426_DATST</name>
<dbReference type="Gene3D" id="3.40.50.11500">
    <property type="match status" value="1"/>
</dbReference>
<feature type="compositionally biased region" description="Low complexity" evidence="1">
    <location>
        <begin position="469"/>
        <end position="478"/>
    </location>
</feature>
<dbReference type="Gene3D" id="3.30.450.200">
    <property type="match status" value="1"/>
</dbReference>
<comment type="caution">
    <text evidence="3">The sequence shown here is derived from an EMBL/GenBank/DDBJ whole genome shotgun (WGS) entry which is preliminary data.</text>
</comment>
<dbReference type="Pfam" id="PF03456">
    <property type="entry name" value="uDENN"/>
    <property type="match status" value="1"/>
</dbReference>
<sequence>MKEIPTYLKTYHSFSDFSNLTIIQRREKMEKIEESGSPGWGASFFQTTEDVARAVAAAAAAVRSPRPSVVYSSKDDSGSQLQKFQRQVTRLMKGLSSPPEVKSGAYNPEILTSQKRQWARFQLQSLDHRVWKEPSRLFESMVVVGLHPSCDIQALQRLYFSRKLDGPGRFRSALGGQSQSRVEPNLEPQVLFVYPPEKQLPLKYKDLLSFCFPSGVEVHAVERTPSMSELNEILLGQEHLKQNDLSFVFRLQVADNSTLYGCCVLVEEMVQKPSGLLSMISDGQHTSLGISRQILTTRRCYCILSRLPFFDLHFGVLNSIFTEERLERLTKQVGDLDFDSLVIDDKEESLEENPPSRLLEETAQYVLNGTVESPLPITADSVISGTIDDKPQLEYRVAEGDVLPKKDGSDNKACMVDSDIDFATKEFILGRQVPEAFDNSTYDNKQLVEKGVPNAVLPLLRYYQCESSESSSSFQGSPSEDRHCRSDFDETETEEASFSGQDDSSQHSDIVEWAKANNHGSFQILCEYYLLKCPARGSTIKFHPLDHLHPLEYYRPDEALLHVAGSTIDLKSCSTSLELAEAHNALMVEEEATALSVWAVACLCGSLRLEHVLTLFAGALLEKQIVVVCSNLGILSACILSIIPLIRPYQWQSLLMPVLPNDMLDFLDAPVPYIVGVKNKTSEVQSKLTNAILVDANKNQVKSPTLPQLPQQKELYSRLSPHHAKLVGESYLARKRPVYECTDVQVEAAKSFLEVLRSYLDSLCSNLRSHTITNVQSNDDKVSLLLKESFIESFPSRDRPFMKLFLDTQLFSVHTDFVLSFFQKE</sequence>
<evidence type="ECO:0000313" key="3">
    <source>
        <dbReference type="EMBL" id="MCD7453873.1"/>
    </source>
</evidence>
<proteinExistence type="predicted"/>
<dbReference type="SMART" id="SM00800">
    <property type="entry name" value="uDENN"/>
    <property type="match status" value="1"/>
</dbReference>
<dbReference type="SMART" id="SM00799">
    <property type="entry name" value="DENN"/>
    <property type="match status" value="1"/>
</dbReference>
<evidence type="ECO:0000313" key="4">
    <source>
        <dbReference type="Proteomes" id="UP000823775"/>
    </source>
</evidence>
<gene>
    <name evidence="3" type="ORF">HAX54_022550</name>
</gene>
<feature type="region of interest" description="Disordered" evidence="1">
    <location>
        <begin position="469"/>
        <end position="505"/>
    </location>
</feature>
<evidence type="ECO:0000259" key="2">
    <source>
        <dbReference type="PROSITE" id="PS50211"/>
    </source>
</evidence>
<dbReference type="PANTHER" id="PTHR15288">
    <property type="entry name" value="DENN DOMAIN-CONTAINING PROTEIN 2"/>
    <property type="match status" value="1"/>
</dbReference>
<dbReference type="InterPro" id="IPR043153">
    <property type="entry name" value="DENN_C"/>
</dbReference>
<dbReference type="Proteomes" id="UP000823775">
    <property type="component" value="Unassembled WGS sequence"/>
</dbReference>
<dbReference type="Pfam" id="PF02141">
    <property type="entry name" value="DENN"/>
    <property type="match status" value="1"/>
</dbReference>
<organism evidence="3 4">
    <name type="scientific">Datura stramonium</name>
    <name type="common">Jimsonweed</name>
    <name type="synonym">Common thornapple</name>
    <dbReference type="NCBI Taxonomy" id="4076"/>
    <lineage>
        <taxon>Eukaryota</taxon>
        <taxon>Viridiplantae</taxon>
        <taxon>Streptophyta</taxon>
        <taxon>Embryophyta</taxon>
        <taxon>Tracheophyta</taxon>
        <taxon>Spermatophyta</taxon>
        <taxon>Magnoliopsida</taxon>
        <taxon>eudicotyledons</taxon>
        <taxon>Gunneridae</taxon>
        <taxon>Pentapetalae</taxon>
        <taxon>asterids</taxon>
        <taxon>lamiids</taxon>
        <taxon>Solanales</taxon>
        <taxon>Solanaceae</taxon>
        <taxon>Solanoideae</taxon>
        <taxon>Datureae</taxon>
        <taxon>Datura</taxon>
    </lineage>
</organism>
<dbReference type="InterPro" id="IPR005113">
    <property type="entry name" value="uDENN_dom"/>
</dbReference>
<dbReference type="InterPro" id="IPR001194">
    <property type="entry name" value="cDENN_dom"/>
</dbReference>
<evidence type="ECO:0000256" key="1">
    <source>
        <dbReference type="SAM" id="MobiDB-lite"/>
    </source>
</evidence>
<dbReference type="PANTHER" id="PTHR15288:SF4">
    <property type="entry name" value="OS02G0777100 PROTEIN"/>
    <property type="match status" value="1"/>
</dbReference>
<dbReference type="PROSITE" id="PS50211">
    <property type="entry name" value="DENN"/>
    <property type="match status" value="1"/>
</dbReference>
<accession>A0ABS8S426</accession>
<keyword evidence="4" id="KW-1185">Reference proteome</keyword>
<dbReference type="InterPro" id="IPR037516">
    <property type="entry name" value="Tripartite_DENN"/>
</dbReference>
<reference evidence="3 4" key="1">
    <citation type="journal article" date="2021" name="BMC Genomics">
        <title>Datura genome reveals duplications of psychoactive alkaloid biosynthetic genes and high mutation rate following tissue culture.</title>
        <authorList>
            <person name="Rajewski A."/>
            <person name="Carter-House D."/>
            <person name="Stajich J."/>
            <person name="Litt A."/>
        </authorList>
    </citation>
    <scope>NUCLEOTIDE SEQUENCE [LARGE SCALE GENOMIC DNA]</scope>
    <source>
        <strain evidence="3">AR-01</strain>
    </source>
</reference>
<feature type="domain" description="UDENN" evidence="2">
    <location>
        <begin position="170"/>
        <end position="825"/>
    </location>
</feature>
<dbReference type="InterPro" id="IPR051942">
    <property type="entry name" value="DENN_domain_containing_2"/>
</dbReference>
<protein>
    <recommendedName>
        <fullName evidence="2">UDENN domain-containing protein</fullName>
    </recommendedName>
</protein>
<dbReference type="EMBL" id="JACEIK010000272">
    <property type="protein sequence ID" value="MCD7453873.1"/>
    <property type="molecule type" value="Genomic_DNA"/>
</dbReference>